<reference evidence="1 2" key="1">
    <citation type="submission" date="2016-03" db="EMBL/GenBank/DDBJ databases">
        <authorList>
            <consortium name="Pathogen Informatics"/>
        </authorList>
    </citation>
    <scope>NUCLEOTIDE SEQUENCE [LARGE SCALE GENOMIC DNA]</scope>
    <source>
        <strain evidence="2">e552</strain>
    </source>
</reference>
<comment type="caution">
    <text evidence="1">The sequence shown here is derived from an EMBL/GenBank/DDBJ whole genome shotgun (WGS) entry which is preliminary data.</text>
</comment>
<dbReference type="RefSeq" id="WP_063840966.1">
    <property type="nucleotide sequence ID" value="NZ_FKEV01000029.1"/>
</dbReference>
<dbReference type="Proteomes" id="UP000077295">
    <property type="component" value="Unassembled WGS sequence"/>
</dbReference>
<evidence type="ECO:0000313" key="2">
    <source>
        <dbReference type="Proteomes" id="UP000077295"/>
    </source>
</evidence>
<dbReference type="InterPro" id="IPR025153">
    <property type="entry name" value="Ead_Ea22"/>
</dbReference>
<evidence type="ECO:0008006" key="3">
    <source>
        <dbReference type="Google" id="ProtNLM"/>
    </source>
</evidence>
<dbReference type="Pfam" id="PF13935">
    <property type="entry name" value="Ead_Ea22"/>
    <property type="match status" value="1"/>
</dbReference>
<evidence type="ECO:0000313" key="1">
    <source>
        <dbReference type="EMBL" id="SAF31872.1"/>
    </source>
</evidence>
<organism evidence="1 2">
    <name type="scientific">Enterobacter hormaechei</name>
    <dbReference type="NCBI Taxonomy" id="158836"/>
    <lineage>
        <taxon>Bacteria</taxon>
        <taxon>Pseudomonadati</taxon>
        <taxon>Pseudomonadota</taxon>
        <taxon>Gammaproteobacteria</taxon>
        <taxon>Enterobacterales</taxon>
        <taxon>Enterobacteriaceae</taxon>
        <taxon>Enterobacter</taxon>
        <taxon>Enterobacter cloacae complex</taxon>
    </lineage>
</organism>
<protein>
    <recommendedName>
        <fullName evidence="3">Ead/Ea22-like family protein</fullName>
    </recommendedName>
</protein>
<dbReference type="EMBL" id="FKEV01000029">
    <property type="protein sequence ID" value="SAF31872.1"/>
    <property type="molecule type" value="Genomic_DNA"/>
</dbReference>
<accession>A0ABD7L392</accession>
<gene>
    <name evidence="1" type="ORF">SAMEA2273187_04773</name>
</gene>
<sequence length="190" mass="20765">MSNIDKQALREVVEKATPGPWLWINTGSYFSFLVPQSNQDPHNCIIDDGSSWGEYGETINPESPDGVFIAAANPAAVLALLDELEAEQRISSTWRKTAESNREKLEAAEKRIAELEAKKVKIKLPESFYPDGDIDCPLVINEYQIIEAIVAAGCKPIAVCPRCKCELDLSHKPDGAHYCHPAAAGKGEAS</sequence>
<proteinExistence type="predicted"/>
<dbReference type="AlphaFoldDB" id="A0ABD7L392"/>
<name>A0ABD7L392_9ENTR</name>